<dbReference type="EMBL" id="QXED01000005">
    <property type="protein sequence ID" value="RIV21351.1"/>
    <property type="molecule type" value="Genomic_DNA"/>
</dbReference>
<evidence type="ECO:0000313" key="1">
    <source>
        <dbReference type="EMBL" id="RIV21351.1"/>
    </source>
</evidence>
<dbReference type="Proteomes" id="UP000283523">
    <property type="component" value="Unassembled WGS sequence"/>
</dbReference>
<gene>
    <name evidence="1" type="ORF">DYU11_18265</name>
</gene>
<accession>A0A418M694</accession>
<keyword evidence="2" id="KW-1185">Reference proteome</keyword>
<sequence length="87" mass="9913">MQVELSDFQVHLCVKALNTFVAQLPVPPETRNGVVNPLDETVHMVRYEITDLVKLLQKPVDTTPKNTFRVDKDKVILSDPLSKRDIN</sequence>
<proteinExistence type="predicted"/>
<protein>
    <submittedName>
        <fullName evidence="1">Uncharacterized protein</fullName>
    </submittedName>
</protein>
<name>A0A418M694_9BACT</name>
<evidence type="ECO:0000313" key="2">
    <source>
        <dbReference type="Proteomes" id="UP000283523"/>
    </source>
</evidence>
<dbReference type="AlphaFoldDB" id="A0A418M694"/>
<dbReference type="RefSeq" id="WP_119669145.1">
    <property type="nucleotide sequence ID" value="NZ_QXED01000005.1"/>
</dbReference>
<comment type="caution">
    <text evidence="1">The sequence shown here is derived from an EMBL/GenBank/DDBJ whole genome shotgun (WGS) entry which is preliminary data.</text>
</comment>
<organism evidence="1 2">
    <name type="scientific">Fibrisoma montanum</name>
    <dbReference type="NCBI Taxonomy" id="2305895"/>
    <lineage>
        <taxon>Bacteria</taxon>
        <taxon>Pseudomonadati</taxon>
        <taxon>Bacteroidota</taxon>
        <taxon>Cytophagia</taxon>
        <taxon>Cytophagales</taxon>
        <taxon>Spirosomataceae</taxon>
        <taxon>Fibrisoma</taxon>
    </lineage>
</organism>
<reference evidence="1 2" key="1">
    <citation type="submission" date="2018-08" db="EMBL/GenBank/DDBJ databases">
        <title>Fibrisoma montanum sp. nov., isolated from Danxia mountain soil.</title>
        <authorList>
            <person name="Huang Y."/>
        </authorList>
    </citation>
    <scope>NUCLEOTIDE SEQUENCE [LARGE SCALE GENOMIC DNA]</scope>
    <source>
        <strain evidence="1 2">HYT19</strain>
    </source>
</reference>